<feature type="domain" description="Putative auto-transporter adhesin head GIN" evidence="1">
    <location>
        <begin position="151"/>
        <end position="257"/>
    </location>
</feature>
<evidence type="ECO:0000313" key="2">
    <source>
        <dbReference type="EMBL" id="PWK19056.1"/>
    </source>
</evidence>
<dbReference type="EMBL" id="QGGP01000003">
    <property type="protein sequence ID" value="PWK19056.1"/>
    <property type="molecule type" value="Genomic_DNA"/>
</dbReference>
<proteinExistence type="predicted"/>
<keyword evidence="3" id="KW-1185">Reference proteome</keyword>
<sequence length="273" mass="30715">MKYFFLPITIMFTICISAQKKEKIKGNKNVVDVYMNLENFSQIEVTDDLEVFLMQTSSNGYHLNTDSNLVEVIKLDVIDDVLKIYTSHKIVSSKKLEIYVTFQDIKKLTINQSTEIEGQNKFNLVDFTLNSSNYAKFNLDIDANNSYFQLDGSSNGTIKFKGQDSKMVINENAYLKGVLSIDNLSLTVNKRADMKIEGSVENLSVIITGSSDINAKNLKATNAKLNASNTSEIYLYVSKMLSIYARGKSFIHVYGNPDITIEGLSDKSQILKK</sequence>
<protein>
    <submittedName>
        <fullName evidence="2">Putative autotransporter adhesin-like protein</fullName>
    </submittedName>
</protein>
<dbReference type="Gene3D" id="2.160.20.120">
    <property type="match status" value="1"/>
</dbReference>
<reference evidence="2 3" key="1">
    <citation type="submission" date="2018-05" db="EMBL/GenBank/DDBJ databases">
        <title>Genomic Encyclopedia of Archaeal and Bacterial Type Strains, Phase II (KMG-II): from individual species to whole genera.</title>
        <authorList>
            <person name="Goeker M."/>
        </authorList>
    </citation>
    <scope>NUCLEOTIDE SEQUENCE [LARGE SCALE GENOMIC DNA]</scope>
    <source>
        <strain evidence="2 3">DSM 22637</strain>
    </source>
</reference>
<name>A0A316DMS7_9FLAO</name>
<accession>A0A316DMS7</accession>
<organism evidence="2 3">
    <name type="scientific">Xanthomarina spongicola</name>
    <dbReference type="NCBI Taxonomy" id="570520"/>
    <lineage>
        <taxon>Bacteria</taxon>
        <taxon>Pseudomonadati</taxon>
        <taxon>Bacteroidota</taxon>
        <taxon>Flavobacteriia</taxon>
        <taxon>Flavobacteriales</taxon>
        <taxon>Flavobacteriaceae</taxon>
        <taxon>Xanthomarina</taxon>
    </lineage>
</organism>
<dbReference type="Proteomes" id="UP000245430">
    <property type="component" value="Unassembled WGS sequence"/>
</dbReference>
<dbReference type="InterPro" id="IPR021255">
    <property type="entry name" value="DUF2807"/>
</dbReference>
<dbReference type="Pfam" id="PF10988">
    <property type="entry name" value="DUF2807"/>
    <property type="match status" value="1"/>
</dbReference>
<dbReference type="AlphaFoldDB" id="A0A316DMS7"/>
<gene>
    <name evidence="2" type="ORF">LX78_01534</name>
</gene>
<evidence type="ECO:0000259" key="1">
    <source>
        <dbReference type="Pfam" id="PF10988"/>
    </source>
</evidence>
<comment type="caution">
    <text evidence="2">The sequence shown here is derived from an EMBL/GenBank/DDBJ whole genome shotgun (WGS) entry which is preliminary data.</text>
</comment>
<evidence type="ECO:0000313" key="3">
    <source>
        <dbReference type="Proteomes" id="UP000245430"/>
    </source>
</evidence>